<keyword evidence="4 7" id="KW-0547">Nucleotide-binding</keyword>
<dbReference type="EC" id="2.7.1.158" evidence="2 7"/>
<gene>
    <name evidence="9 10 11" type="primary">Ipk1</name>
</gene>
<dbReference type="GO" id="GO:0005524">
    <property type="term" value="F:ATP binding"/>
    <property type="evidence" value="ECO:0007669"/>
    <property type="project" value="UniProtKB-KW"/>
</dbReference>
<name>A0A9R1TT08_9HYME</name>
<keyword evidence="5 7" id="KW-0418">Kinase</keyword>
<dbReference type="PANTHER" id="PTHR14456:SF2">
    <property type="entry name" value="INOSITOL-PENTAKISPHOSPHATE 2-KINASE"/>
    <property type="match status" value="1"/>
</dbReference>
<comment type="domain">
    <text evidence="7">The EXKPK motif is conserved in inositol-pentakisphosphate 2-kinases of both family 1 and 2.</text>
</comment>
<evidence type="ECO:0000313" key="8">
    <source>
        <dbReference type="Proteomes" id="UP000694866"/>
    </source>
</evidence>
<dbReference type="Pfam" id="PF06090">
    <property type="entry name" value="Ins_P5_2-kin"/>
    <property type="match status" value="1"/>
</dbReference>
<evidence type="ECO:0000256" key="7">
    <source>
        <dbReference type="RuleBase" id="RU364126"/>
    </source>
</evidence>
<dbReference type="OrthoDB" id="272370at2759"/>
<dbReference type="PANTHER" id="PTHR14456">
    <property type="entry name" value="INOSITOL POLYPHOSPHATE KINASE 1"/>
    <property type="match status" value="1"/>
</dbReference>
<proteinExistence type="inferred from homology"/>
<evidence type="ECO:0000256" key="3">
    <source>
        <dbReference type="ARBA" id="ARBA00022679"/>
    </source>
</evidence>
<dbReference type="GO" id="GO:0035299">
    <property type="term" value="F:inositol-1,3,4,5,6-pentakisphosphate 2-kinase activity"/>
    <property type="evidence" value="ECO:0007669"/>
    <property type="project" value="UniProtKB-EC"/>
</dbReference>
<dbReference type="RefSeq" id="XP_011314451.1">
    <property type="nucleotide sequence ID" value="XM_011316149.1"/>
</dbReference>
<accession>A0A9R1TRV5</accession>
<evidence type="ECO:0000256" key="5">
    <source>
        <dbReference type="ARBA" id="ARBA00022777"/>
    </source>
</evidence>
<dbReference type="InterPro" id="IPR043001">
    <property type="entry name" value="IP5_2-K_N_lobe"/>
</dbReference>
<dbReference type="GeneID" id="105273615"/>
<evidence type="ECO:0000313" key="10">
    <source>
        <dbReference type="RefSeq" id="XP_011314450.1"/>
    </source>
</evidence>
<keyword evidence="6 7" id="KW-0067">ATP-binding</keyword>
<accession>A0A9R1TT08</accession>
<dbReference type="CTD" id="37360"/>
<comment type="function">
    <text evidence="7">Phosphorylates Ins(1,3,4,5,6)P5 at position 2 to form Ins(1,2,3,4,5,6)P6 (InsP6 or phytate).</text>
</comment>
<accession>A0A9R1TP73</accession>
<evidence type="ECO:0000313" key="11">
    <source>
        <dbReference type="RefSeq" id="XP_011314451.1"/>
    </source>
</evidence>
<evidence type="ECO:0000256" key="1">
    <source>
        <dbReference type="ARBA" id="ARBA00007229"/>
    </source>
</evidence>
<organism evidence="8 11">
    <name type="scientific">Fopius arisanus</name>
    <dbReference type="NCBI Taxonomy" id="64838"/>
    <lineage>
        <taxon>Eukaryota</taxon>
        <taxon>Metazoa</taxon>
        <taxon>Ecdysozoa</taxon>
        <taxon>Arthropoda</taxon>
        <taxon>Hexapoda</taxon>
        <taxon>Insecta</taxon>
        <taxon>Pterygota</taxon>
        <taxon>Neoptera</taxon>
        <taxon>Endopterygota</taxon>
        <taxon>Hymenoptera</taxon>
        <taxon>Apocrita</taxon>
        <taxon>Ichneumonoidea</taxon>
        <taxon>Braconidae</taxon>
        <taxon>Opiinae</taxon>
        <taxon>Fopius</taxon>
    </lineage>
</organism>
<comment type="similarity">
    <text evidence="1">Belongs to the IPK1 type 2 family.</text>
</comment>
<sequence>MELIIRQLEPCHLREYKYRGEGNANLVISLPLTRYILRFRKIEATEKRPIDGIETRILLEWRFFMKFIWKFMGKFVAPPEVLRCHPRDFTDWHEKVEVLRPGLCFTDHRKHKNSFNEFAIKLPDYAQLPEYLDVDRGKPTFCIEIKPKQGFIPESERHMQHCPYCIKQIHKISANKRSGYCPCDLFSMDETRVHRAIAALFKSPQNNLIIFRDGETVWGEGHSLDCLDKILHEFFNNGSHKDNRELMAELCLLIAEALRREFSLEEKSTDSGVKADDIIAKSRESLNHYRSDDVSGPRGKFCDFPSGNLPDGSILGCLFRMQQLHSSSADDVYRIYSQHSTHLNEEIVYFSESCEYKSGGHSVDFGDILILRNYLLFTTARDCSVLLTFREVDPGEALKIPPEHVIRSKENTFVFNIGLTDLDPKPLNRIHKHQRRAIEGFRTSQ</sequence>
<reference evidence="9 10" key="1">
    <citation type="submission" date="2025-04" db="UniProtKB">
        <authorList>
            <consortium name="RefSeq"/>
        </authorList>
    </citation>
    <scope>IDENTIFICATION</scope>
    <source>
        <strain evidence="9 10">USDA-PBARC FA_bdor</strain>
        <tissue evidence="9 10">Whole organism</tissue>
    </source>
</reference>
<dbReference type="Proteomes" id="UP000694866">
    <property type="component" value="Unplaced"/>
</dbReference>
<dbReference type="GO" id="GO:0005634">
    <property type="term" value="C:nucleus"/>
    <property type="evidence" value="ECO:0007669"/>
    <property type="project" value="TreeGrafter"/>
</dbReference>
<dbReference type="InterPro" id="IPR009286">
    <property type="entry name" value="Ins_P5_2-kin"/>
</dbReference>
<comment type="catalytic activity">
    <reaction evidence="7">
        <text>1D-myo-inositol 1,3,4,5,6-pentakisphosphate + ATP = 1D-myo-inositol hexakisphosphate + ADP + H(+)</text>
        <dbReference type="Rhea" id="RHEA:20313"/>
        <dbReference type="ChEBI" id="CHEBI:15378"/>
        <dbReference type="ChEBI" id="CHEBI:30616"/>
        <dbReference type="ChEBI" id="CHEBI:57733"/>
        <dbReference type="ChEBI" id="CHEBI:58130"/>
        <dbReference type="ChEBI" id="CHEBI:456216"/>
        <dbReference type="EC" id="2.7.1.158"/>
    </reaction>
</comment>
<dbReference type="RefSeq" id="XP_011314449.1">
    <property type="nucleotide sequence ID" value="XM_011316147.1"/>
</dbReference>
<dbReference type="RefSeq" id="XP_011314450.1">
    <property type="nucleotide sequence ID" value="XM_011316148.1"/>
</dbReference>
<dbReference type="GO" id="GO:0032958">
    <property type="term" value="P:inositol phosphate biosynthetic process"/>
    <property type="evidence" value="ECO:0007669"/>
    <property type="project" value="TreeGrafter"/>
</dbReference>
<evidence type="ECO:0000256" key="2">
    <source>
        <dbReference type="ARBA" id="ARBA00012023"/>
    </source>
</evidence>
<evidence type="ECO:0000256" key="4">
    <source>
        <dbReference type="ARBA" id="ARBA00022741"/>
    </source>
</evidence>
<evidence type="ECO:0000256" key="6">
    <source>
        <dbReference type="ARBA" id="ARBA00022840"/>
    </source>
</evidence>
<keyword evidence="8" id="KW-1185">Reference proteome</keyword>
<dbReference type="AlphaFoldDB" id="A0A9R1TT08"/>
<dbReference type="Gene3D" id="3.30.200.110">
    <property type="entry name" value="Inositol-pentakisphosphate 2-kinase, N-lobe"/>
    <property type="match status" value="1"/>
</dbReference>
<evidence type="ECO:0000313" key="9">
    <source>
        <dbReference type="RefSeq" id="XP_011314449.1"/>
    </source>
</evidence>
<dbReference type="KEGG" id="fas:105273615"/>
<protein>
    <recommendedName>
        <fullName evidence="2 7">Inositol-pentakisphosphate 2-kinase</fullName>
        <ecNumber evidence="2 7">2.7.1.158</ecNumber>
    </recommendedName>
</protein>
<keyword evidence="3 7" id="KW-0808">Transferase</keyword>